<dbReference type="EMBL" id="JAFFZN010000013">
    <property type="protein sequence ID" value="MBO8186938.1"/>
    <property type="molecule type" value="Genomic_DNA"/>
</dbReference>
<dbReference type="SMART" id="SM00471">
    <property type="entry name" value="HDc"/>
    <property type="match status" value="1"/>
</dbReference>
<sequence>MRLTRRTAEPGDPAGPVTARTAGPVGQPEDSRVAFALACVLTVPVAVVLWRSAYGPLAALPALGPLWLGWWGLRQYRPEHAARQAAVQALSQAVQLKDRYTRGHGERVGYAAALIARELGLDEERTETLRCAGVLHDIGKLGVPARLLRKAGPLTPAERRVMERHPEHGAEIVRGLDFLGEARAAVLHHHERVDGTGYPRGLAGEQIPEAARIVAVADAFDAMTSTRCYRPGRPVAAALEELERCSGTQFDPRMVAALTRALRRHGWPFADVPDPAGHRQPGVPVVPHTAHAAAEGAGARTGSGVAV</sequence>
<evidence type="ECO:0000259" key="3">
    <source>
        <dbReference type="PROSITE" id="PS51832"/>
    </source>
</evidence>
<feature type="region of interest" description="Disordered" evidence="1">
    <location>
        <begin position="1"/>
        <end position="26"/>
    </location>
</feature>
<keyword evidence="5" id="KW-1185">Reference proteome</keyword>
<dbReference type="PANTHER" id="PTHR45228:SF4">
    <property type="entry name" value="LIPOPROTEIN"/>
    <property type="match status" value="1"/>
</dbReference>
<dbReference type="InterPro" id="IPR006674">
    <property type="entry name" value="HD_domain"/>
</dbReference>
<evidence type="ECO:0000313" key="4">
    <source>
        <dbReference type="EMBL" id="MBO8186938.1"/>
    </source>
</evidence>
<dbReference type="CDD" id="cd00077">
    <property type="entry name" value="HDc"/>
    <property type="match status" value="1"/>
</dbReference>
<dbReference type="Proteomes" id="UP001518976">
    <property type="component" value="Unassembled WGS sequence"/>
</dbReference>
<accession>A0ABS3WV06</accession>
<dbReference type="SUPFAM" id="SSF109604">
    <property type="entry name" value="HD-domain/PDEase-like"/>
    <property type="match status" value="1"/>
</dbReference>
<evidence type="ECO:0000313" key="5">
    <source>
        <dbReference type="Proteomes" id="UP001518976"/>
    </source>
</evidence>
<dbReference type="NCBIfam" id="TIGR00277">
    <property type="entry name" value="HDIG"/>
    <property type="match status" value="1"/>
</dbReference>
<reference evidence="4 5" key="1">
    <citation type="submission" date="2021-02" db="EMBL/GenBank/DDBJ databases">
        <title>Streptomyces spirodelae sp. nov., isolated from duckweed.</title>
        <authorList>
            <person name="Saimee Y."/>
            <person name="Duangmal K."/>
        </authorList>
    </citation>
    <scope>NUCLEOTIDE SEQUENCE [LARGE SCALE GENOMIC DNA]</scope>
    <source>
        <strain evidence="4 5">DW4-2</strain>
    </source>
</reference>
<gene>
    <name evidence="4" type="ORF">JW592_15910</name>
</gene>
<feature type="domain" description="HD-GYP" evidence="3">
    <location>
        <begin position="79"/>
        <end position="274"/>
    </location>
</feature>
<proteinExistence type="predicted"/>
<organism evidence="4 5">
    <name type="scientific">Streptomyces spirodelae</name>
    <dbReference type="NCBI Taxonomy" id="2812904"/>
    <lineage>
        <taxon>Bacteria</taxon>
        <taxon>Bacillati</taxon>
        <taxon>Actinomycetota</taxon>
        <taxon>Actinomycetes</taxon>
        <taxon>Kitasatosporales</taxon>
        <taxon>Streptomycetaceae</taxon>
        <taxon>Streptomyces</taxon>
    </lineage>
</organism>
<evidence type="ECO:0000259" key="2">
    <source>
        <dbReference type="PROSITE" id="PS51831"/>
    </source>
</evidence>
<dbReference type="PROSITE" id="PS51831">
    <property type="entry name" value="HD"/>
    <property type="match status" value="1"/>
</dbReference>
<dbReference type="InterPro" id="IPR037522">
    <property type="entry name" value="HD_GYP_dom"/>
</dbReference>
<protein>
    <submittedName>
        <fullName evidence="4">HD-GYP domain-containing protein</fullName>
    </submittedName>
</protein>
<dbReference type="Gene3D" id="1.10.3210.10">
    <property type="entry name" value="Hypothetical protein af1432"/>
    <property type="match status" value="1"/>
</dbReference>
<dbReference type="Pfam" id="PF13487">
    <property type="entry name" value="HD_5"/>
    <property type="match status" value="1"/>
</dbReference>
<name>A0ABS3WV06_9ACTN</name>
<dbReference type="PROSITE" id="PS51832">
    <property type="entry name" value="HD_GYP"/>
    <property type="match status" value="1"/>
</dbReference>
<dbReference type="PANTHER" id="PTHR45228">
    <property type="entry name" value="CYCLIC DI-GMP PHOSPHODIESTERASE TM_0186-RELATED"/>
    <property type="match status" value="1"/>
</dbReference>
<dbReference type="InterPro" id="IPR006675">
    <property type="entry name" value="HDIG_dom"/>
</dbReference>
<dbReference type="InterPro" id="IPR003607">
    <property type="entry name" value="HD/PDEase_dom"/>
</dbReference>
<dbReference type="InterPro" id="IPR052020">
    <property type="entry name" value="Cyclic_di-GMP/3'3'-cGAMP_PDE"/>
</dbReference>
<feature type="domain" description="HD" evidence="2">
    <location>
        <begin position="101"/>
        <end position="223"/>
    </location>
</feature>
<comment type="caution">
    <text evidence="4">The sequence shown here is derived from an EMBL/GenBank/DDBJ whole genome shotgun (WGS) entry which is preliminary data.</text>
</comment>
<evidence type="ECO:0000256" key="1">
    <source>
        <dbReference type="SAM" id="MobiDB-lite"/>
    </source>
</evidence>